<dbReference type="Gene3D" id="1.20.920.30">
    <property type="match status" value="1"/>
</dbReference>
<dbReference type="GO" id="GO:0045505">
    <property type="term" value="F:dynein intermediate chain binding"/>
    <property type="evidence" value="ECO:0007669"/>
    <property type="project" value="InterPro"/>
</dbReference>
<sequence length="235" mass="27118">MGFYDENAEWVGLEGIQIVGSVSSVSLTGRHSLTTRFTSRMHIYAVDYPTQEQLRVIYSHILTPVIHGSLKDHAVWGSISKIRQLIGSMVQLLEALRTEFNSDVYGNCRFTPVDLTRILRKDWGIHDISTLEGVYYVTGNHTSDRAKMIGKSLERLSSEEWLSIAQRNIKLYNSEVRELDIVIFQEVLDNLSKVDRVLSQQKRFFITYRDEWFRSSFVSLNCCPFSPDSYYLSQS</sequence>
<dbReference type="InterPro" id="IPR026983">
    <property type="entry name" value="DHC"/>
</dbReference>
<dbReference type="Pfam" id="PF22597">
    <property type="entry name" value="DYN_lid"/>
    <property type="match status" value="1"/>
</dbReference>
<accession>A0AAV4UJ30</accession>
<evidence type="ECO:0000259" key="1">
    <source>
        <dbReference type="Pfam" id="PF22597"/>
    </source>
</evidence>
<dbReference type="PANTHER" id="PTHR46532">
    <property type="entry name" value="MALE FERTILITY FACTOR KL5"/>
    <property type="match status" value="1"/>
</dbReference>
<dbReference type="GO" id="GO:0005858">
    <property type="term" value="C:axonemal dynein complex"/>
    <property type="evidence" value="ECO:0007669"/>
    <property type="project" value="TreeGrafter"/>
</dbReference>
<protein>
    <submittedName>
        <fullName evidence="2">Cytoplasmic dynein 2 heavy chain 1</fullName>
    </submittedName>
</protein>
<dbReference type="EMBL" id="BPLR01012961">
    <property type="protein sequence ID" value="GIY57771.1"/>
    <property type="molecule type" value="Genomic_DNA"/>
</dbReference>
<proteinExistence type="predicted"/>
<dbReference type="PANTHER" id="PTHR46532:SF15">
    <property type="entry name" value="CYTOPLASMIC DYNEIN 2 HEAVY CHAIN 1"/>
    <property type="match status" value="1"/>
</dbReference>
<dbReference type="GO" id="GO:0051959">
    <property type="term" value="F:dynein light intermediate chain binding"/>
    <property type="evidence" value="ECO:0007669"/>
    <property type="project" value="InterPro"/>
</dbReference>
<name>A0AAV4UJ30_CAEEX</name>
<dbReference type="Proteomes" id="UP001054945">
    <property type="component" value="Unassembled WGS sequence"/>
</dbReference>
<comment type="caution">
    <text evidence="2">The sequence shown here is derived from an EMBL/GenBank/DDBJ whole genome shotgun (WGS) entry which is preliminary data.</text>
</comment>
<dbReference type="InterPro" id="IPR054354">
    <property type="entry name" value="DYNC2H1-like_lid"/>
</dbReference>
<organism evidence="2 3">
    <name type="scientific">Caerostris extrusa</name>
    <name type="common">Bark spider</name>
    <name type="synonym">Caerostris bankana</name>
    <dbReference type="NCBI Taxonomy" id="172846"/>
    <lineage>
        <taxon>Eukaryota</taxon>
        <taxon>Metazoa</taxon>
        <taxon>Ecdysozoa</taxon>
        <taxon>Arthropoda</taxon>
        <taxon>Chelicerata</taxon>
        <taxon>Arachnida</taxon>
        <taxon>Araneae</taxon>
        <taxon>Araneomorphae</taxon>
        <taxon>Entelegynae</taxon>
        <taxon>Araneoidea</taxon>
        <taxon>Araneidae</taxon>
        <taxon>Caerostris</taxon>
    </lineage>
</organism>
<feature type="domain" description="Dynein 2 heavy chain 1 cytoplasmic ATPase lid" evidence="1">
    <location>
        <begin position="70"/>
        <end position="120"/>
    </location>
</feature>
<evidence type="ECO:0000313" key="2">
    <source>
        <dbReference type="EMBL" id="GIY57771.1"/>
    </source>
</evidence>
<reference evidence="2 3" key="1">
    <citation type="submission" date="2021-06" db="EMBL/GenBank/DDBJ databases">
        <title>Caerostris extrusa draft genome.</title>
        <authorList>
            <person name="Kono N."/>
            <person name="Arakawa K."/>
        </authorList>
    </citation>
    <scope>NUCLEOTIDE SEQUENCE [LARGE SCALE GENOMIC DNA]</scope>
</reference>
<dbReference type="AlphaFoldDB" id="A0AAV4UJ30"/>
<dbReference type="GO" id="GO:0007018">
    <property type="term" value="P:microtubule-based movement"/>
    <property type="evidence" value="ECO:0007669"/>
    <property type="project" value="InterPro"/>
</dbReference>
<keyword evidence="3" id="KW-1185">Reference proteome</keyword>
<gene>
    <name evidence="2" type="primary">Dync2h1</name>
    <name evidence="2" type="ORF">CEXT_736281</name>
</gene>
<evidence type="ECO:0000313" key="3">
    <source>
        <dbReference type="Proteomes" id="UP001054945"/>
    </source>
</evidence>